<keyword evidence="6" id="KW-0808">Transferase</keyword>
<evidence type="ECO:0000256" key="3">
    <source>
        <dbReference type="ARBA" id="ARBA00022989"/>
    </source>
</evidence>
<dbReference type="PANTHER" id="PTHR43847">
    <property type="entry name" value="BLL3993 PROTEIN"/>
    <property type="match status" value="1"/>
</dbReference>
<protein>
    <submittedName>
        <fullName evidence="6">Protein-S-isoprenylcysteine O-methyltransferase Ste14</fullName>
    </submittedName>
</protein>
<dbReference type="PANTHER" id="PTHR43847:SF1">
    <property type="entry name" value="BLL3993 PROTEIN"/>
    <property type="match status" value="1"/>
</dbReference>
<dbReference type="EMBL" id="LT629745">
    <property type="protein sequence ID" value="SDS11723.1"/>
    <property type="molecule type" value="Genomic_DNA"/>
</dbReference>
<keyword evidence="4 5" id="KW-0472">Membrane</keyword>
<dbReference type="GO" id="GO:0032259">
    <property type="term" value="P:methylation"/>
    <property type="evidence" value="ECO:0007669"/>
    <property type="project" value="UniProtKB-KW"/>
</dbReference>
<reference evidence="6 7" key="1">
    <citation type="submission" date="2016-10" db="EMBL/GenBank/DDBJ databases">
        <authorList>
            <person name="Varghese N."/>
            <person name="Submissions S."/>
        </authorList>
    </citation>
    <scope>NUCLEOTIDE SEQUENCE [LARGE SCALE GENOMIC DNA]</scope>
    <source>
        <strain evidence="6 7">Mar_2010_102</strain>
    </source>
</reference>
<dbReference type="Pfam" id="PF04191">
    <property type="entry name" value="PEMT"/>
    <property type="match status" value="1"/>
</dbReference>
<dbReference type="GO" id="GO:0008168">
    <property type="term" value="F:methyltransferase activity"/>
    <property type="evidence" value="ECO:0007669"/>
    <property type="project" value="UniProtKB-KW"/>
</dbReference>
<comment type="subcellular location">
    <subcellularLocation>
        <location evidence="1">Endomembrane system</location>
        <topology evidence="1">Multi-pass membrane protein</topology>
    </subcellularLocation>
</comment>
<name>A0A1H1PKR5_9FLAO</name>
<dbReference type="InterPro" id="IPR007318">
    <property type="entry name" value="Phopholipid_MeTrfase"/>
</dbReference>
<keyword evidence="3 5" id="KW-1133">Transmembrane helix</keyword>
<evidence type="ECO:0000256" key="2">
    <source>
        <dbReference type="ARBA" id="ARBA00022692"/>
    </source>
</evidence>
<organism evidence="6 7">
    <name type="scientific">Christiangramia echinicola</name>
    <dbReference type="NCBI Taxonomy" id="279359"/>
    <lineage>
        <taxon>Bacteria</taxon>
        <taxon>Pseudomonadati</taxon>
        <taxon>Bacteroidota</taxon>
        <taxon>Flavobacteriia</taxon>
        <taxon>Flavobacteriales</taxon>
        <taxon>Flavobacteriaceae</taxon>
        <taxon>Christiangramia</taxon>
    </lineage>
</organism>
<keyword evidence="7" id="KW-1185">Reference proteome</keyword>
<evidence type="ECO:0000313" key="7">
    <source>
        <dbReference type="Proteomes" id="UP000198858"/>
    </source>
</evidence>
<dbReference type="Proteomes" id="UP000198858">
    <property type="component" value="Chromosome I"/>
</dbReference>
<keyword evidence="2 5" id="KW-0812">Transmembrane</keyword>
<feature type="transmembrane region" description="Helical" evidence="5">
    <location>
        <begin position="34"/>
        <end position="58"/>
    </location>
</feature>
<sequence>MHLKTKDYLFVGIQFLLFLLFIIDFAWIKLLLPNIIKIVAAIIALSGLVVLLLAILQLNRNLSPFPSPKSNSELVQTGLYKFIRHPIYTGILLSFFGYAFFTESFFRVLITIFLYILFLYKLKYEEKMLADRFENYSNYKKKTGRFFPKLF</sequence>
<keyword evidence="6" id="KW-0489">Methyltransferase</keyword>
<evidence type="ECO:0000256" key="1">
    <source>
        <dbReference type="ARBA" id="ARBA00004127"/>
    </source>
</evidence>
<feature type="transmembrane region" description="Helical" evidence="5">
    <location>
        <begin position="105"/>
        <end position="122"/>
    </location>
</feature>
<evidence type="ECO:0000313" key="6">
    <source>
        <dbReference type="EMBL" id="SDS11723.1"/>
    </source>
</evidence>
<dbReference type="Gene3D" id="1.20.120.1630">
    <property type="match status" value="1"/>
</dbReference>
<feature type="transmembrane region" description="Helical" evidence="5">
    <location>
        <begin position="7"/>
        <end position="28"/>
    </location>
</feature>
<dbReference type="GO" id="GO:0012505">
    <property type="term" value="C:endomembrane system"/>
    <property type="evidence" value="ECO:0007669"/>
    <property type="project" value="UniProtKB-SubCell"/>
</dbReference>
<dbReference type="STRING" id="1250231.SAMN04488552_2151"/>
<evidence type="ECO:0000256" key="4">
    <source>
        <dbReference type="ARBA" id="ARBA00023136"/>
    </source>
</evidence>
<accession>A0A1H1PKR5</accession>
<dbReference type="AlphaFoldDB" id="A0A1H1PKR5"/>
<evidence type="ECO:0000256" key="5">
    <source>
        <dbReference type="SAM" id="Phobius"/>
    </source>
</evidence>
<proteinExistence type="predicted"/>
<dbReference type="InterPro" id="IPR052527">
    <property type="entry name" value="Metal_cation-efflux_comp"/>
</dbReference>
<gene>
    <name evidence="6" type="ORF">SAMN04488552_2151</name>
</gene>